<dbReference type="NCBIfam" id="TIGR02216">
    <property type="entry name" value="phage_TIGR02216"/>
    <property type="match status" value="1"/>
</dbReference>
<dbReference type="EMBL" id="QJTI01000002">
    <property type="protein sequence ID" value="PYF04942.1"/>
    <property type="molecule type" value="Genomic_DNA"/>
</dbReference>
<dbReference type="RefSeq" id="WP_110779590.1">
    <property type="nucleotide sequence ID" value="NZ_QJTI01000002.1"/>
</dbReference>
<gene>
    <name evidence="1" type="ORF">BJ122_102168</name>
</gene>
<dbReference type="AlphaFoldDB" id="A0A318TJ90"/>
<dbReference type="OrthoDB" id="7582980at2"/>
<reference evidence="1 2" key="1">
    <citation type="submission" date="2018-06" db="EMBL/GenBank/DDBJ databases">
        <title>Genomic Encyclopedia of Archaeal and Bacterial Type Strains, Phase II (KMG-II): from individual species to whole genera.</title>
        <authorList>
            <person name="Goeker M."/>
        </authorList>
    </citation>
    <scope>NUCLEOTIDE SEQUENCE [LARGE SCALE GENOMIC DNA]</scope>
    <source>
        <strain evidence="1 2">JCM 11668</strain>
    </source>
</reference>
<name>A0A318TJ90_9BRAD</name>
<evidence type="ECO:0000313" key="2">
    <source>
        <dbReference type="Proteomes" id="UP000248148"/>
    </source>
</evidence>
<sequence length="75" mass="8247">MSAAQRQPFPWAAAIGFGLGVLRLSPAAFWSMTPRELAAAIRARRGDAGAPLDRHTLQALMQRFPDRSEGARDER</sequence>
<dbReference type="InterPro" id="IPR011739">
    <property type="entry name" value="GTA_rcc01693"/>
</dbReference>
<comment type="caution">
    <text evidence="1">The sequence shown here is derived from an EMBL/GenBank/DDBJ whole genome shotgun (WGS) entry which is preliminary data.</text>
</comment>
<protein>
    <submittedName>
        <fullName evidence="1">Putative phage protein (TIGR02216 family)</fullName>
    </submittedName>
</protein>
<proteinExistence type="predicted"/>
<accession>A0A318TJ90</accession>
<dbReference type="Pfam" id="PF09550">
    <property type="entry name" value="Phage_TAC_6"/>
    <property type="match status" value="1"/>
</dbReference>
<organism evidence="1 2">
    <name type="scientific">Rhodopseudomonas faecalis</name>
    <dbReference type="NCBI Taxonomy" id="99655"/>
    <lineage>
        <taxon>Bacteria</taxon>
        <taxon>Pseudomonadati</taxon>
        <taxon>Pseudomonadota</taxon>
        <taxon>Alphaproteobacteria</taxon>
        <taxon>Hyphomicrobiales</taxon>
        <taxon>Nitrobacteraceae</taxon>
        <taxon>Rhodopseudomonas</taxon>
    </lineage>
</organism>
<dbReference type="InterPro" id="IPR019056">
    <property type="entry name" value="Phage_TAC_6"/>
</dbReference>
<dbReference type="Proteomes" id="UP000248148">
    <property type="component" value="Unassembled WGS sequence"/>
</dbReference>
<keyword evidence="2" id="KW-1185">Reference proteome</keyword>
<evidence type="ECO:0000313" key="1">
    <source>
        <dbReference type="EMBL" id="PYF04942.1"/>
    </source>
</evidence>